<evidence type="ECO:0000313" key="2">
    <source>
        <dbReference type="Proteomes" id="UP000515847"/>
    </source>
</evidence>
<dbReference type="AlphaFoldDB" id="A0A7G6E622"/>
<accession>A0A7G6E622</accession>
<proteinExistence type="predicted"/>
<dbReference type="RefSeq" id="WP_034423778.1">
    <property type="nucleotide sequence ID" value="NZ_CP045798.1"/>
</dbReference>
<evidence type="ECO:0000313" key="1">
    <source>
        <dbReference type="EMBL" id="QNB47526.1"/>
    </source>
</evidence>
<reference evidence="1 2" key="1">
    <citation type="journal article" date="2019" name="Front. Microbiol.">
        <title>Thermoanaerosceptrum fracticalcis gen. nov. sp. nov., a Novel Fumarate-Fermenting Microorganism From a Deep Fractured Carbonate Aquifer of the US Great Basin.</title>
        <authorList>
            <person name="Hamilton-Brehm S.D."/>
            <person name="Stewart L.E."/>
            <person name="Zavarin M."/>
            <person name="Caldwell M."/>
            <person name="Lawson P.A."/>
            <person name="Onstott T.C."/>
            <person name="Grzymski J."/>
            <person name="Neveux I."/>
            <person name="Lollar B.S."/>
            <person name="Russell C.E."/>
            <person name="Moser D.P."/>
        </authorList>
    </citation>
    <scope>NUCLEOTIDE SEQUENCE [LARGE SCALE GENOMIC DNA]</scope>
    <source>
        <strain evidence="1 2">DRI-13</strain>
    </source>
</reference>
<dbReference type="EMBL" id="CP045798">
    <property type="protein sequence ID" value="QNB47526.1"/>
    <property type="molecule type" value="Genomic_DNA"/>
</dbReference>
<protein>
    <submittedName>
        <fullName evidence="1">Uncharacterized protein</fullName>
    </submittedName>
</protein>
<keyword evidence="2" id="KW-1185">Reference proteome</keyword>
<gene>
    <name evidence="1" type="ORF">BR63_15305</name>
</gene>
<name>A0A7G6E622_THEFR</name>
<dbReference type="KEGG" id="tfr:BR63_15305"/>
<dbReference type="Proteomes" id="UP000515847">
    <property type="component" value="Chromosome"/>
</dbReference>
<sequence length="80" mass="9205">MLEIAELGQEGGCFTVFKGNFVEEREVIILKNRVKLKGLFSLISQQGLPEDIVQWIEEINQNTPFHLLTEMVVIENQIMD</sequence>
<organism evidence="1 2">
    <name type="scientific">Thermanaerosceptrum fracticalcis</name>
    <dbReference type="NCBI Taxonomy" id="1712410"/>
    <lineage>
        <taxon>Bacteria</taxon>
        <taxon>Bacillati</taxon>
        <taxon>Bacillota</taxon>
        <taxon>Clostridia</taxon>
        <taxon>Eubacteriales</taxon>
        <taxon>Peptococcaceae</taxon>
        <taxon>Thermanaerosceptrum</taxon>
    </lineage>
</organism>